<feature type="compositionally biased region" description="Basic and acidic residues" evidence="1">
    <location>
        <begin position="63"/>
        <end position="81"/>
    </location>
</feature>
<name>A0A5J4WN20_9EUKA</name>
<evidence type="ECO:0000313" key="3">
    <source>
        <dbReference type="Proteomes" id="UP000324800"/>
    </source>
</evidence>
<accession>A0A5J4WN20</accession>
<organism evidence="2 3">
    <name type="scientific">Streblomastix strix</name>
    <dbReference type="NCBI Taxonomy" id="222440"/>
    <lineage>
        <taxon>Eukaryota</taxon>
        <taxon>Metamonada</taxon>
        <taxon>Preaxostyla</taxon>
        <taxon>Oxymonadida</taxon>
        <taxon>Streblomastigidae</taxon>
        <taxon>Streblomastix</taxon>
    </lineage>
</organism>
<evidence type="ECO:0000256" key="1">
    <source>
        <dbReference type="SAM" id="MobiDB-lite"/>
    </source>
</evidence>
<dbReference type="Proteomes" id="UP000324800">
    <property type="component" value="Unassembled WGS sequence"/>
</dbReference>
<feature type="region of interest" description="Disordered" evidence="1">
    <location>
        <begin position="63"/>
        <end position="97"/>
    </location>
</feature>
<dbReference type="PANTHER" id="PTHR33050:SF7">
    <property type="entry name" value="RIBONUCLEASE H"/>
    <property type="match status" value="1"/>
</dbReference>
<dbReference type="SUPFAM" id="SSF56672">
    <property type="entry name" value="DNA/RNA polymerases"/>
    <property type="match status" value="1"/>
</dbReference>
<dbReference type="EMBL" id="SNRW01001634">
    <property type="protein sequence ID" value="KAA6395629.1"/>
    <property type="molecule type" value="Genomic_DNA"/>
</dbReference>
<reference evidence="2 3" key="1">
    <citation type="submission" date="2019-03" db="EMBL/GenBank/DDBJ databases">
        <title>Single cell metagenomics reveals metabolic interactions within the superorganism composed of flagellate Streblomastix strix and complex community of Bacteroidetes bacteria on its surface.</title>
        <authorList>
            <person name="Treitli S.C."/>
            <person name="Kolisko M."/>
            <person name="Husnik F."/>
            <person name="Keeling P."/>
            <person name="Hampl V."/>
        </authorList>
    </citation>
    <scope>NUCLEOTIDE SEQUENCE [LARGE SCALE GENOMIC DNA]</scope>
    <source>
        <strain evidence="2">ST1C</strain>
    </source>
</reference>
<comment type="caution">
    <text evidence="2">The sequence shown here is derived from an EMBL/GenBank/DDBJ whole genome shotgun (WGS) entry which is preliminary data.</text>
</comment>
<dbReference type="AlphaFoldDB" id="A0A5J4WN20"/>
<sequence length="315" mass="36366">MDFATGLDLHQAFLHIREITEFRPYQWFRFEKINYIFQEMPFGAATAPRIFYVSSKTSDKRRLVDVETGDKRDPEPHEESRMANSRGQELDGSESGVRVSRLALESKRDDYLVNSRQEKMHAQVIQFNNEQKLKQRTDSRKKSCKFNCMNPIYRSAIETRVSIHKVVGPFKEQDCKLERLEQPSSFDTAADERSKLVTDASEDGWGATLKTQQFEKRIAWGYWKTVKFTSSNHKELLAILLTIRQFLKILQYAQLEHIRVLIDNTVAMLNLNKDSAALLQASLVNSILLLAKPLGWKIEAQHIPGIMNKDPDSIS</sequence>
<evidence type="ECO:0000313" key="2">
    <source>
        <dbReference type="EMBL" id="KAA6395629.1"/>
    </source>
</evidence>
<proteinExistence type="predicted"/>
<dbReference type="InterPro" id="IPR052055">
    <property type="entry name" value="Hepadnavirus_pol/RT"/>
</dbReference>
<protein>
    <recommendedName>
        <fullName evidence="4">Reverse transcriptase RNase H-like domain-containing protein</fullName>
    </recommendedName>
</protein>
<evidence type="ECO:0008006" key="4">
    <source>
        <dbReference type="Google" id="ProtNLM"/>
    </source>
</evidence>
<dbReference type="PANTHER" id="PTHR33050">
    <property type="entry name" value="REVERSE TRANSCRIPTASE DOMAIN-CONTAINING PROTEIN"/>
    <property type="match status" value="1"/>
</dbReference>
<dbReference type="CDD" id="cd09275">
    <property type="entry name" value="RNase_HI_RT_DIRS1"/>
    <property type="match status" value="1"/>
</dbReference>
<gene>
    <name evidence="2" type="ORF">EZS28_008853</name>
</gene>
<dbReference type="InterPro" id="IPR043502">
    <property type="entry name" value="DNA/RNA_pol_sf"/>
</dbReference>